<feature type="domain" description="DUF1583" evidence="3">
    <location>
        <begin position="1173"/>
        <end position="1399"/>
    </location>
</feature>
<protein>
    <recommendedName>
        <fullName evidence="7">Translocation protein TolB</fullName>
    </recommendedName>
</protein>
<gene>
    <name evidence="5" type="ORF">GCM10023156_29640</name>
</gene>
<evidence type="ECO:0000256" key="1">
    <source>
        <dbReference type="SAM" id="SignalP"/>
    </source>
</evidence>
<dbReference type="InterPro" id="IPR046518">
    <property type="entry name" value="DUF1583_N"/>
</dbReference>
<evidence type="ECO:0008006" key="7">
    <source>
        <dbReference type="Google" id="ProtNLM"/>
    </source>
</evidence>
<accession>A0ABP8MST8</accession>
<feature type="domain" description="DUF1583" evidence="4">
    <location>
        <begin position="1020"/>
        <end position="1165"/>
    </location>
</feature>
<dbReference type="Gene3D" id="2.120.10.30">
    <property type="entry name" value="TolB, C-terminal domain"/>
    <property type="match status" value="2"/>
</dbReference>
<dbReference type="InterPro" id="IPR011659">
    <property type="entry name" value="WD40"/>
</dbReference>
<dbReference type="InterPro" id="IPR022660">
    <property type="entry name" value="DUF1581"/>
</dbReference>
<dbReference type="Pfam" id="PF20407">
    <property type="entry name" value="DUF1583_N"/>
    <property type="match status" value="2"/>
</dbReference>
<dbReference type="SUPFAM" id="SSF82171">
    <property type="entry name" value="DPP6 N-terminal domain-like"/>
    <property type="match status" value="1"/>
</dbReference>
<name>A0ABP8MST8_9BACT</name>
<feature type="domain" description="DUF1583" evidence="4">
    <location>
        <begin position="432"/>
        <end position="573"/>
    </location>
</feature>
<dbReference type="RefSeq" id="WP_345323212.1">
    <property type="nucleotide sequence ID" value="NZ_BAABGA010000035.1"/>
</dbReference>
<organism evidence="5 6">
    <name type="scientific">Novipirellula rosea</name>
    <dbReference type="NCBI Taxonomy" id="1031540"/>
    <lineage>
        <taxon>Bacteria</taxon>
        <taxon>Pseudomonadati</taxon>
        <taxon>Planctomycetota</taxon>
        <taxon>Planctomycetia</taxon>
        <taxon>Pirellulales</taxon>
        <taxon>Pirellulaceae</taxon>
        <taxon>Novipirellula</taxon>
    </lineage>
</organism>
<dbReference type="Pfam" id="PF07622">
    <property type="entry name" value="DUF1583"/>
    <property type="match status" value="1"/>
</dbReference>
<dbReference type="InterPro" id="IPR011475">
    <property type="entry name" value="DUF1583"/>
</dbReference>
<feature type="chain" id="PRO_5047202075" description="Translocation protein TolB" evidence="1">
    <location>
        <begin position="20"/>
        <end position="1682"/>
    </location>
</feature>
<dbReference type="PANTHER" id="PTHR32161">
    <property type="entry name" value="DPP6 N-TERMINAL DOMAIN-LIKE PROTEIN"/>
    <property type="match status" value="1"/>
</dbReference>
<feature type="signal peptide" evidence="1">
    <location>
        <begin position="1"/>
        <end position="19"/>
    </location>
</feature>
<evidence type="ECO:0000259" key="4">
    <source>
        <dbReference type="Pfam" id="PF20407"/>
    </source>
</evidence>
<proteinExistence type="predicted"/>
<evidence type="ECO:0000313" key="5">
    <source>
        <dbReference type="EMBL" id="GAA4455508.1"/>
    </source>
</evidence>
<dbReference type="Proteomes" id="UP001500840">
    <property type="component" value="Unassembled WGS sequence"/>
</dbReference>
<feature type="domain" description="DUF1581" evidence="2">
    <location>
        <begin position="921"/>
        <end position="996"/>
    </location>
</feature>
<sequence length="1682" mass="187099">MNRILAVILITLSASLVQAQNLSLEAIDDANLVQSLRESVAMFDPVQPDKLGGRAATINRHLLQLSADERYEILKAFTLPEPATEDVACFACLCNVQAPPREFARAIGKRPQADVFATPSVGEVKGLFSSAWLLVDTAKEIGRLHELTQQVNLRSDANADYLTLLLSIAGARGVDATTIEERKGAWIERLKTEPDSSAMQAVVVAAVAADSESHATLVDTTSTLLDKSESVPISLKQLSREIQLRSVAVPNIESSQLNQDWIRIPGNSHWYMHEGHLTQATAGPSSILYRYPISGDFRFEMEQLATGSRDDNYVGYGGLDVGWEGYRRFELNRRAIERQADTVRFWVNGHPVRNAAATDASPWLLLHGEGMENHRYRNLKLSGSPVVLREVSMIGEDSRNGWSTVAEQNDDALWTVAEGVLQSAQTDSPPRQRLLRYVRPLLSQETFEYEFFSTGDQVVHPALGRLVFLIEPTGVKAHWVTDAESDWTGLPADNALLEPLARRGPRPLPLRDNQWNHVVLRRRDDNVSVTLNHTLIYERAIDELDDTRIGFYHDPSKETVRVRAAKLSGDWPQTIDVDKWLRPEGAPDQIALHSATNLFPEAILRSNTREVIRLASEMEAEQRYEFLSDWVLPGSSHRNFRLDGHFVPQDAGDDAGEHQHNAGHHRRDHLIAPATELISTANELGRLSELKTKIQQSPDDTLQQKRAQAAMLALVQAAQGDVDDAHESLEAIYKWVSEEPNQTPDQLWPEVLVAHAFADDPDAASVLADLLTILKPAAFNDANAIGIELLNVLQFLEVAIQAEDVDLPQIEPPFWVASSPVDAMKRLAGGGKATWIAKPGRIQAIGGHGIEQIFYRYPLEGDFEFEFQHSLRNNTGCQVVIGGQCYQISRWNIRNGPIDGPLTLTKIDPDLSAEGHLLHQRFSVKNGVCTVFANGREVLQQPVQPGYPWIAIRQVYKQSTRLLDLRVTGDATIPEVVRLDTGGSSGWRSYYHHDVTGQHVPWHWQDGEIVGQRSTKSAGTGDEQLLYYQRPVCEDASIRYKFFYSEGETTIHPAIDRTAFLLEQNGVAVHSITDGRYDETFANKMNRRESPEGQRTAPGDLLRNNQWNAMEILVRGNTIELKLNRESIYVGPLDANTARTFGLFYYADQSSARVKEVMLRGDWPSELPPLDRQPLADQTVVQLDATRDQLESKFSHDFTRDGLPTEFFAIEGQQNATITRSSEGISFAIRSPDKWSQSSIVCNLQMQGDFDVSLDYSDLKVESGEVAMARLIVPFVSANPVSARLSRDEHGGGKRVINSVLQTENPNGGPTVVNKPLGWESTSGTMRIARRGKQLHLLIKDDTSSQFRHLETYEVPDATTQKLRLVAIAQRAELATVNWRKIEIRSEQLSQIGATDGENRIFVASADGSQIRQITKGIDDLGNHGSPEFSPDGTKIAFDTWTGSSRSARIFIVNFDGTGLRDLGLGLMPTFTPDGKQIAYSSLEGMMMMNLDGSNRRVISRSGWGIQISPLGDQVAFTDNDTKGHNLFLLDLKTNQKRPLLTGTLAERYSQIYWNFDWSADGKELCFVGSNRHTGQRELAVVSVNGSQQLFETLLTGGNYANIAWHPDGDRIMFGDSDPAYGSMSMFMIHRDGSPCEHPLLEKRRMAAVAGGEWSRDGKMIALASSVVKTFSSNSQAENTDD</sequence>
<evidence type="ECO:0000313" key="6">
    <source>
        <dbReference type="Proteomes" id="UP001500840"/>
    </source>
</evidence>
<comment type="caution">
    <text evidence="5">The sequence shown here is derived from an EMBL/GenBank/DDBJ whole genome shotgun (WGS) entry which is preliminary data.</text>
</comment>
<dbReference type="Pfam" id="PF07619">
    <property type="entry name" value="DUF1581"/>
    <property type="match status" value="2"/>
</dbReference>
<feature type="domain" description="DUF1581" evidence="2">
    <location>
        <begin position="340"/>
        <end position="404"/>
    </location>
</feature>
<evidence type="ECO:0000259" key="3">
    <source>
        <dbReference type="Pfam" id="PF07622"/>
    </source>
</evidence>
<keyword evidence="1" id="KW-0732">Signal</keyword>
<dbReference type="Pfam" id="PF07676">
    <property type="entry name" value="PD40"/>
    <property type="match status" value="1"/>
</dbReference>
<keyword evidence="6" id="KW-1185">Reference proteome</keyword>
<dbReference type="InterPro" id="IPR011042">
    <property type="entry name" value="6-blade_b-propeller_TolB-like"/>
</dbReference>
<dbReference type="PANTHER" id="PTHR32161:SF8">
    <property type="entry name" value="DPP6 N-TERMINAL DOMAIN-LIKE PROTEIN"/>
    <property type="match status" value="1"/>
</dbReference>
<evidence type="ECO:0000259" key="2">
    <source>
        <dbReference type="Pfam" id="PF07619"/>
    </source>
</evidence>
<dbReference type="EMBL" id="BAABGA010000035">
    <property type="protein sequence ID" value="GAA4455508.1"/>
    <property type="molecule type" value="Genomic_DNA"/>
</dbReference>
<reference evidence="6" key="1">
    <citation type="journal article" date="2019" name="Int. J. Syst. Evol. Microbiol.">
        <title>The Global Catalogue of Microorganisms (GCM) 10K type strain sequencing project: providing services to taxonomists for standard genome sequencing and annotation.</title>
        <authorList>
            <consortium name="The Broad Institute Genomics Platform"/>
            <consortium name="The Broad Institute Genome Sequencing Center for Infectious Disease"/>
            <person name="Wu L."/>
            <person name="Ma J."/>
        </authorList>
    </citation>
    <scope>NUCLEOTIDE SEQUENCE [LARGE SCALE GENOMIC DNA]</scope>
    <source>
        <strain evidence="6">JCM 17759</strain>
    </source>
</reference>